<dbReference type="PROSITE" id="PS51186">
    <property type="entry name" value="GNAT"/>
    <property type="match status" value="1"/>
</dbReference>
<dbReference type="InterPro" id="IPR016181">
    <property type="entry name" value="Acyl_CoA_acyltransferase"/>
</dbReference>
<name>A0A1Y3TZI5_9ACTN</name>
<dbReference type="Pfam" id="PF00583">
    <property type="entry name" value="Acetyltransf_1"/>
    <property type="match status" value="1"/>
</dbReference>
<dbReference type="PANTHER" id="PTHR43877">
    <property type="entry name" value="AMINOALKYLPHOSPHONATE N-ACETYLTRANSFERASE-RELATED-RELATED"/>
    <property type="match status" value="1"/>
</dbReference>
<evidence type="ECO:0000313" key="5">
    <source>
        <dbReference type="Proteomes" id="UP000196560"/>
    </source>
</evidence>
<evidence type="ECO:0000256" key="2">
    <source>
        <dbReference type="ARBA" id="ARBA00023315"/>
    </source>
</evidence>
<dbReference type="InterPro" id="IPR050832">
    <property type="entry name" value="Bact_Acetyltransf"/>
</dbReference>
<keyword evidence="5" id="KW-1185">Reference proteome</keyword>
<dbReference type="EMBL" id="NFHO01000010">
    <property type="protein sequence ID" value="OUN41952.1"/>
    <property type="molecule type" value="Genomic_DNA"/>
</dbReference>
<gene>
    <name evidence="4" type="ORF">B5G21_08620</name>
</gene>
<organism evidence="4 5">
    <name type="scientific">Enorma massiliensis</name>
    <dbReference type="NCBI Taxonomy" id="1472761"/>
    <lineage>
        <taxon>Bacteria</taxon>
        <taxon>Bacillati</taxon>
        <taxon>Actinomycetota</taxon>
        <taxon>Coriobacteriia</taxon>
        <taxon>Coriobacteriales</taxon>
        <taxon>Coriobacteriaceae</taxon>
        <taxon>Enorma</taxon>
    </lineage>
</organism>
<dbReference type="SUPFAM" id="SSF55729">
    <property type="entry name" value="Acyl-CoA N-acyltransferases (Nat)"/>
    <property type="match status" value="1"/>
</dbReference>
<sequence length="168" mass="18965">MSCGACSPQVHDDAFAVRRAVFMEEQGYENEFEPIDEDSSCIHVVLYVEKDVEKELAGCARVFPEELERTLNPGMPQSPACSLDAGVKQGETYIMGRVAVIPTMRRRGLARELVRASERAAREAGARLIKLHAQEYIRDLYAAEGYEQISEVDYEDEGQPHLWMAKRL</sequence>
<accession>A0A1Y3TZI5</accession>
<dbReference type="eggNOG" id="COG2153">
    <property type="taxonomic scope" value="Bacteria"/>
</dbReference>
<dbReference type="GO" id="GO:0016747">
    <property type="term" value="F:acyltransferase activity, transferring groups other than amino-acyl groups"/>
    <property type="evidence" value="ECO:0007669"/>
    <property type="project" value="InterPro"/>
</dbReference>
<protein>
    <submittedName>
        <fullName evidence="4">GNAT family N-acetyltransferase</fullName>
    </submittedName>
</protein>
<evidence type="ECO:0000259" key="3">
    <source>
        <dbReference type="PROSITE" id="PS51186"/>
    </source>
</evidence>
<reference evidence="5" key="1">
    <citation type="submission" date="2017-04" db="EMBL/GenBank/DDBJ databases">
        <title>Function of individual gut microbiota members based on whole genome sequencing of pure cultures obtained from chicken caecum.</title>
        <authorList>
            <person name="Medvecky M."/>
            <person name="Cejkova D."/>
            <person name="Polansky O."/>
            <person name="Karasova D."/>
            <person name="Kubasova T."/>
            <person name="Cizek A."/>
            <person name="Rychlik I."/>
        </authorList>
    </citation>
    <scope>NUCLEOTIDE SEQUENCE [LARGE SCALE GENOMIC DNA]</scope>
    <source>
        <strain evidence="5">An70</strain>
    </source>
</reference>
<dbReference type="CDD" id="cd04301">
    <property type="entry name" value="NAT_SF"/>
    <property type="match status" value="1"/>
</dbReference>
<feature type="domain" description="N-acetyltransferase" evidence="3">
    <location>
        <begin position="1"/>
        <end position="168"/>
    </location>
</feature>
<dbReference type="PANTHER" id="PTHR43877:SF2">
    <property type="entry name" value="AMINOALKYLPHOSPHONATE N-ACETYLTRANSFERASE-RELATED"/>
    <property type="match status" value="1"/>
</dbReference>
<evidence type="ECO:0000313" key="4">
    <source>
        <dbReference type="EMBL" id="OUN41952.1"/>
    </source>
</evidence>
<dbReference type="Gene3D" id="3.40.630.30">
    <property type="match status" value="1"/>
</dbReference>
<comment type="caution">
    <text evidence="4">The sequence shown here is derived from an EMBL/GenBank/DDBJ whole genome shotgun (WGS) entry which is preliminary data.</text>
</comment>
<proteinExistence type="predicted"/>
<dbReference type="STRING" id="1118060.GCA_000311845_00263"/>
<keyword evidence="2" id="KW-0012">Acyltransferase</keyword>
<evidence type="ECO:0000256" key="1">
    <source>
        <dbReference type="ARBA" id="ARBA00022679"/>
    </source>
</evidence>
<keyword evidence="1 4" id="KW-0808">Transferase</keyword>
<dbReference type="Proteomes" id="UP000196560">
    <property type="component" value="Unassembled WGS sequence"/>
</dbReference>
<dbReference type="AlphaFoldDB" id="A0A1Y3TZI5"/>
<dbReference type="InterPro" id="IPR000182">
    <property type="entry name" value="GNAT_dom"/>
</dbReference>